<dbReference type="Gene3D" id="3.30.420.40">
    <property type="match status" value="1"/>
</dbReference>
<dbReference type="Proteomes" id="UP000184356">
    <property type="component" value="Unassembled WGS sequence"/>
</dbReference>
<evidence type="ECO:0000313" key="1">
    <source>
        <dbReference type="EMBL" id="OJJ64030.1"/>
    </source>
</evidence>
<protein>
    <submittedName>
        <fullName evidence="1">Uncharacterized protein</fullName>
    </submittedName>
</protein>
<reference evidence="2" key="1">
    <citation type="journal article" date="2017" name="Genome Biol.">
        <title>Comparative genomics reveals high biological diversity and specific adaptations in the industrially and medically important fungal genus Aspergillus.</title>
        <authorList>
            <person name="de Vries R.P."/>
            <person name="Riley R."/>
            <person name="Wiebenga A."/>
            <person name="Aguilar-Osorio G."/>
            <person name="Amillis S."/>
            <person name="Uchima C.A."/>
            <person name="Anderluh G."/>
            <person name="Asadollahi M."/>
            <person name="Askin M."/>
            <person name="Barry K."/>
            <person name="Battaglia E."/>
            <person name="Bayram O."/>
            <person name="Benocci T."/>
            <person name="Braus-Stromeyer S.A."/>
            <person name="Caldana C."/>
            <person name="Canovas D."/>
            <person name="Cerqueira G.C."/>
            <person name="Chen F."/>
            <person name="Chen W."/>
            <person name="Choi C."/>
            <person name="Clum A."/>
            <person name="Dos Santos R.A."/>
            <person name="Damasio A.R."/>
            <person name="Diallinas G."/>
            <person name="Emri T."/>
            <person name="Fekete E."/>
            <person name="Flipphi M."/>
            <person name="Freyberg S."/>
            <person name="Gallo A."/>
            <person name="Gournas C."/>
            <person name="Habgood R."/>
            <person name="Hainaut M."/>
            <person name="Harispe M.L."/>
            <person name="Henrissat B."/>
            <person name="Hilden K.S."/>
            <person name="Hope R."/>
            <person name="Hossain A."/>
            <person name="Karabika E."/>
            <person name="Karaffa L."/>
            <person name="Karanyi Z."/>
            <person name="Krasevec N."/>
            <person name="Kuo A."/>
            <person name="Kusch H."/>
            <person name="LaButti K."/>
            <person name="Lagendijk E.L."/>
            <person name="Lapidus A."/>
            <person name="Levasseur A."/>
            <person name="Lindquist E."/>
            <person name="Lipzen A."/>
            <person name="Logrieco A.F."/>
            <person name="MacCabe A."/>
            <person name="Maekelae M.R."/>
            <person name="Malavazi I."/>
            <person name="Melin P."/>
            <person name="Meyer V."/>
            <person name="Mielnichuk N."/>
            <person name="Miskei M."/>
            <person name="Molnar A.P."/>
            <person name="Mule G."/>
            <person name="Ngan C.Y."/>
            <person name="Orejas M."/>
            <person name="Orosz E."/>
            <person name="Ouedraogo J.P."/>
            <person name="Overkamp K.M."/>
            <person name="Park H.-S."/>
            <person name="Perrone G."/>
            <person name="Piumi F."/>
            <person name="Punt P.J."/>
            <person name="Ram A.F."/>
            <person name="Ramon A."/>
            <person name="Rauscher S."/>
            <person name="Record E."/>
            <person name="Riano-Pachon D.M."/>
            <person name="Robert V."/>
            <person name="Roehrig J."/>
            <person name="Ruller R."/>
            <person name="Salamov A."/>
            <person name="Salih N.S."/>
            <person name="Samson R.A."/>
            <person name="Sandor E."/>
            <person name="Sanguinetti M."/>
            <person name="Schuetze T."/>
            <person name="Sepcic K."/>
            <person name="Shelest E."/>
            <person name="Sherlock G."/>
            <person name="Sophianopoulou V."/>
            <person name="Squina F.M."/>
            <person name="Sun H."/>
            <person name="Susca A."/>
            <person name="Todd R.B."/>
            <person name="Tsang A."/>
            <person name="Unkles S.E."/>
            <person name="van de Wiele N."/>
            <person name="van Rossen-Uffink D."/>
            <person name="Oliveira J.V."/>
            <person name="Vesth T.C."/>
            <person name="Visser J."/>
            <person name="Yu J.-H."/>
            <person name="Zhou M."/>
            <person name="Andersen M.R."/>
            <person name="Archer D.B."/>
            <person name="Baker S.E."/>
            <person name="Benoit I."/>
            <person name="Brakhage A.A."/>
            <person name="Braus G.H."/>
            <person name="Fischer R."/>
            <person name="Frisvad J.C."/>
            <person name="Goldman G.H."/>
            <person name="Houbraken J."/>
            <person name="Oakley B."/>
            <person name="Pocsi I."/>
            <person name="Scazzocchio C."/>
            <person name="Seiboth B."/>
            <person name="vanKuyk P.A."/>
            <person name="Wortman J."/>
            <person name="Dyer P.S."/>
            <person name="Grigoriev I.V."/>
        </authorList>
    </citation>
    <scope>NUCLEOTIDE SEQUENCE [LARGE SCALE GENOMIC DNA]</scope>
    <source>
        <strain evidence="2">CBS 593.65</strain>
    </source>
</reference>
<dbReference type="VEuPathDB" id="FungiDB:ASPSYDRAFT_38698"/>
<dbReference type="AlphaFoldDB" id="A0A1L9TX70"/>
<dbReference type="GeneID" id="63761834"/>
<accession>A0A1L9TX70</accession>
<proteinExistence type="predicted"/>
<dbReference type="EMBL" id="KV878582">
    <property type="protein sequence ID" value="OJJ64030.1"/>
    <property type="molecule type" value="Genomic_DNA"/>
</dbReference>
<dbReference type="OrthoDB" id="2963168at2759"/>
<organism evidence="1 2">
    <name type="scientific">Aspergillus sydowii CBS 593.65</name>
    <dbReference type="NCBI Taxonomy" id="1036612"/>
    <lineage>
        <taxon>Eukaryota</taxon>
        <taxon>Fungi</taxon>
        <taxon>Dikarya</taxon>
        <taxon>Ascomycota</taxon>
        <taxon>Pezizomycotina</taxon>
        <taxon>Eurotiomycetes</taxon>
        <taxon>Eurotiomycetidae</taxon>
        <taxon>Eurotiales</taxon>
        <taxon>Aspergillaceae</taxon>
        <taxon>Aspergillus</taxon>
        <taxon>Aspergillus subgen. Nidulantes</taxon>
    </lineage>
</organism>
<dbReference type="RefSeq" id="XP_040707836.1">
    <property type="nucleotide sequence ID" value="XM_040845761.1"/>
</dbReference>
<keyword evidence="2" id="KW-1185">Reference proteome</keyword>
<gene>
    <name evidence="1" type="ORF">ASPSYDRAFT_38698</name>
</gene>
<name>A0A1L9TX70_9EURO</name>
<evidence type="ECO:0000313" key="2">
    <source>
        <dbReference type="Proteomes" id="UP000184356"/>
    </source>
</evidence>
<sequence>MGDFLQRLPGYGKQPVEYWFTIPGIYSGAARARMSSAIQNAGYGNRPQDSVNLLTEGEAAAVAVQHLLPNAQVGLPACPYLFFVFSVPCLFRDIHDNSHSAFVGYSISHSLTVL</sequence>